<evidence type="ECO:0000313" key="2">
    <source>
        <dbReference type="EMBL" id="PTN09581.1"/>
    </source>
</evidence>
<dbReference type="EMBL" id="QAAD01000004">
    <property type="protein sequence ID" value="PTN09581.1"/>
    <property type="molecule type" value="Genomic_DNA"/>
</dbReference>
<name>A0A2T5C461_9BACT</name>
<accession>A0A2T5C461</accession>
<evidence type="ECO:0000256" key="1">
    <source>
        <dbReference type="SAM" id="Phobius"/>
    </source>
</evidence>
<comment type="caution">
    <text evidence="2">The sequence shown here is derived from an EMBL/GenBank/DDBJ whole genome shotgun (WGS) entry which is preliminary data.</text>
</comment>
<sequence length="137" mass="15644">MLYKHHAKNEEIGCKCKRLQQFFFLARIPFILLIFSHFHSYLLFLIKKNRNNHLAGCFSRPKTKKSRLKGNRDLIYDLIRVYSSNKIGLPFTTKRPLTVAVLEASARPENPGCSPPTDTVNQPGSTTRASLLLIIDS</sequence>
<protein>
    <submittedName>
        <fullName evidence="2">Uncharacterized protein</fullName>
    </submittedName>
</protein>
<organism evidence="2 3">
    <name type="scientific">Mangrovibacterium marinum</name>
    <dbReference type="NCBI Taxonomy" id="1639118"/>
    <lineage>
        <taxon>Bacteria</taxon>
        <taxon>Pseudomonadati</taxon>
        <taxon>Bacteroidota</taxon>
        <taxon>Bacteroidia</taxon>
        <taxon>Marinilabiliales</taxon>
        <taxon>Prolixibacteraceae</taxon>
        <taxon>Mangrovibacterium</taxon>
    </lineage>
</organism>
<proteinExistence type="predicted"/>
<keyword evidence="3" id="KW-1185">Reference proteome</keyword>
<dbReference type="Proteomes" id="UP000243525">
    <property type="component" value="Unassembled WGS sequence"/>
</dbReference>
<keyword evidence="1" id="KW-0472">Membrane</keyword>
<keyword evidence="1" id="KW-1133">Transmembrane helix</keyword>
<evidence type="ECO:0000313" key="3">
    <source>
        <dbReference type="Proteomes" id="UP000243525"/>
    </source>
</evidence>
<feature type="transmembrane region" description="Helical" evidence="1">
    <location>
        <begin position="21"/>
        <end position="44"/>
    </location>
</feature>
<keyword evidence="1" id="KW-0812">Transmembrane</keyword>
<reference evidence="2 3" key="1">
    <citation type="submission" date="2018-04" db="EMBL/GenBank/DDBJ databases">
        <title>Genomic Encyclopedia of Archaeal and Bacterial Type Strains, Phase II (KMG-II): from individual species to whole genera.</title>
        <authorList>
            <person name="Goeker M."/>
        </authorList>
    </citation>
    <scope>NUCLEOTIDE SEQUENCE [LARGE SCALE GENOMIC DNA]</scope>
    <source>
        <strain evidence="2 3">DSM 28823</strain>
    </source>
</reference>
<gene>
    <name evidence="2" type="ORF">C8N47_104126</name>
</gene>
<dbReference type="AlphaFoldDB" id="A0A2T5C461"/>